<dbReference type="EMBL" id="DQZW01000129">
    <property type="protein sequence ID" value="HDL89805.1"/>
    <property type="molecule type" value="Genomic_DNA"/>
</dbReference>
<evidence type="ECO:0000313" key="2">
    <source>
        <dbReference type="EMBL" id="HDL89805.1"/>
    </source>
</evidence>
<organism evidence="2">
    <name type="scientific">Thermodesulforhabdus norvegica</name>
    <dbReference type="NCBI Taxonomy" id="39841"/>
    <lineage>
        <taxon>Bacteria</taxon>
        <taxon>Pseudomonadati</taxon>
        <taxon>Thermodesulfobacteriota</taxon>
        <taxon>Syntrophobacteria</taxon>
        <taxon>Syntrophobacterales</taxon>
        <taxon>Thermodesulforhabdaceae</taxon>
        <taxon>Thermodesulforhabdus</taxon>
    </lineage>
</organism>
<protein>
    <submittedName>
        <fullName evidence="2">Uncharacterized protein</fullName>
    </submittedName>
</protein>
<feature type="transmembrane region" description="Helical" evidence="1">
    <location>
        <begin position="135"/>
        <end position="156"/>
    </location>
</feature>
<feature type="transmembrane region" description="Helical" evidence="1">
    <location>
        <begin position="28"/>
        <end position="48"/>
    </location>
</feature>
<reference evidence="2" key="1">
    <citation type="journal article" date="2020" name="mSystems">
        <title>Genome- and Community-Level Interaction Insights into Carbon Utilization and Element Cycling Functions of Hydrothermarchaeota in Hydrothermal Sediment.</title>
        <authorList>
            <person name="Zhou Z."/>
            <person name="Liu Y."/>
            <person name="Xu W."/>
            <person name="Pan J."/>
            <person name="Luo Z.H."/>
            <person name="Li M."/>
        </authorList>
    </citation>
    <scope>NUCLEOTIDE SEQUENCE [LARGE SCALE GENOMIC DNA]</scope>
    <source>
        <strain evidence="2">HyVt-19</strain>
    </source>
</reference>
<keyword evidence="1" id="KW-0812">Transmembrane</keyword>
<comment type="caution">
    <text evidence="2">The sequence shown here is derived from an EMBL/GenBank/DDBJ whole genome shotgun (WGS) entry which is preliminary data.</text>
</comment>
<sequence>MSQKNGKKARSFAELFDIEERKEILKKYLYFLAWVEVLIFVGCWIYQLGSETYDRTGVAVDIPFPWKAYFTISFLAPLAITFIIGTIIVGFNRYLGDVAAEAGSVADFLGRSGETTGETETGSDRIKKLYRIVRWFQHVPFLGLLLLLGIGVGIFYKMDSILALIGHFGQESLKTLLIIVLAVIGIISMFVMVLIFLNYRLRKRSMEYQYRSEIAERFGLIILEDNTVIDKEGKLLVQGKKWKKALPRFQDVDKKQQ</sequence>
<proteinExistence type="predicted"/>
<accession>A0A7C0WV76</accession>
<feature type="transmembrane region" description="Helical" evidence="1">
    <location>
        <begin position="176"/>
        <end position="197"/>
    </location>
</feature>
<feature type="transmembrane region" description="Helical" evidence="1">
    <location>
        <begin position="68"/>
        <end position="91"/>
    </location>
</feature>
<keyword evidence="1" id="KW-0472">Membrane</keyword>
<evidence type="ECO:0000256" key="1">
    <source>
        <dbReference type="SAM" id="Phobius"/>
    </source>
</evidence>
<dbReference type="AlphaFoldDB" id="A0A7C0WV76"/>
<name>A0A7C0WV76_9BACT</name>
<dbReference type="Proteomes" id="UP000886355">
    <property type="component" value="Unassembled WGS sequence"/>
</dbReference>
<gene>
    <name evidence="2" type="ORF">ENG14_02750</name>
</gene>
<keyword evidence="1" id="KW-1133">Transmembrane helix</keyword>